<gene>
    <name evidence="1" type="ORF">EIKCOROL_00044</name>
</gene>
<sequence length="98" mass="11019">MRHENSFERELLPCQMGRSGRFSSEKAAAGIIILPRLSETACAARLYKQACGGKVNFINRFVKLSPWRASYYFLIIRAHFCALVSTSLKLTLSGSLYV</sequence>
<accession>C0DRS9</accession>
<name>C0DRS9_EIKCO</name>
<protein>
    <submittedName>
        <fullName evidence="1">Uncharacterized protein</fullName>
    </submittedName>
</protein>
<dbReference type="Proteomes" id="UP000005837">
    <property type="component" value="Unassembled WGS sequence"/>
</dbReference>
<dbReference type="AlphaFoldDB" id="C0DRS9"/>
<comment type="caution">
    <text evidence="1">The sequence shown here is derived from an EMBL/GenBank/DDBJ whole genome shotgun (WGS) entry which is preliminary data.</text>
</comment>
<organism evidence="1 2">
    <name type="scientific">Eikenella corrodens ATCC 23834</name>
    <dbReference type="NCBI Taxonomy" id="546274"/>
    <lineage>
        <taxon>Bacteria</taxon>
        <taxon>Pseudomonadati</taxon>
        <taxon>Pseudomonadota</taxon>
        <taxon>Betaproteobacteria</taxon>
        <taxon>Neisseriales</taxon>
        <taxon>Neisseriaceae</taxon>
        <taxon>Eikenella</taxon>
    </lineage>
</organism>
<evidence type="ECO:0000313" key="2">
    <source>
        <dbReference type="Proteomes" id="UP000005837"/>
    </source>
</evidence>
<dbReference type="EMBL" id="ACEA01000002">
    <property type="protein sequence ID" value="EEG25225.1"/>
    <property type="molecule type" value="Genomic_DNA"/>
</dbReference>
<dbReference type="HOGENOM" id="CLU_2329304_0_0_4"/>
<evidence type="ECO:0000313" key="1">
    <source>
        <dbReference type="EMBL" id="EEG25225.1"/>
    </source>
</evidence>
<proteinExistence type="predicted"/>
<reference evidence="1 2" key="1">
    <citation type="submission" date="2009-01" db="EMBL/GenBank/DDBJ databases">
        <authorList>
            <person name="Fulton L."/>
            <person name="Clifton S."/>
            <person name="Chinwalla A.T."/>
            <person name="Mitreva M."/>
            <person name="Sodergren E."/>
            <person name="Weinstock G."/>
            <person name="Clifton S."/>
            <person name="Dooling D.J."/>
            <person name="Fulton B."/>
            <person name="Minx P."/>
            <person name="Pepin K.H."/>
            <person name="Johnson M."/>
            <person name="Bhonagiri V."/>
            <person name="Nash W.E."/>
            <person name="Mardis E.R."/>
            <person name="Wilson R.K."/>
        </authorList>
    </citation>
    <scope>NUCLEOTIDE SEQUENCE [LARGE SCALE GENOMIC DNA]</scope>
    <source>
        <strain evidence="1 2">ATCC 23834</strain>
    </source>
</reference>